<dbReference type="EMBL" id="CP016076">
    <property type="protein sequence ID" value="APU14979.1"/>
    <property type="molecule type" value="Genomic_DNA"/>
</dbReference>
<dbReference type="InterPro" id="IPR011576">
    <property type="entry name" value="Pyridox_Oxase_N"/>
</dbReference>
<evidence type="ECO:0000313" key="3">
    <source>
        <dbReference type="EMBL" id="APU14979.1"/>
    </source>
</evidence>
<organism evidence="3 4">
    <name type="scientific">Actinoalloteichus fjordicus</name>
    <dbReference type="NCBI Taxonomy" id="1612552"/>
    <lineage>
        <taxon>Bacteria</taxon>
        <taxon>Bacillati</taxon>
        <taxon>Actinomycetota</taxon>
        <taxon>Actinomycetes</taxon>
        <taxon>Pseudonocardiales</taxon>
        <taxon>Pseudonocardiaceae</taxon>
        <taxon>Actinoalloteichus</taxon>
    </lineage>
</organism>
<dbReference type="RefSeq" id="WP_075764557.1">
    <property type="nucleotide sequence ID" value="NZ_CP016076.1"/>
</dbReference>
<dbReference type="GO" id="GO:0070967">
    <property type="term" value="F:coenzyme F420 binding"/>
    <property type="evidence" value="ECO:0007669"/>
    <property type="project" value="TreeGrafter"/>
</dbReference>
<dbReference type="KEGG" id="acad:UA74_14605"/>
<dbReference type="InterPro" id="IPR052019">
    <property type="entry name" value="F420H2_bilvrd_red/Heme_oxyg"/>
</dbReference>
<dbReference type="Pfam" id="PF01243">
    <property type="entry name" value="PNPOx_N"/>
    <property type="match status" value="1"/>
</dbReference>
<gene>
    <name evidence="3" type="ORF">UA74_14605</name>
</gene>
<dbReference type="GO" id="GO:0005829">
    <property type="term" value="C:cytosol"/>
    <property type="evidence" value="ECO:0007669"/>
    <property type="project" value="TreeGrafter"/>
</dbReference>
<protein>
    <submittedName>
        <fullName evidence="3">PPOX class putative F420-dependent enzyme</fullName>
    </submittedName>
</protein>
<dbReference type="InterPro" id="IPR024031">
    <property type="entry name" value="MSMEG_5819/OxyR"/>
</dbReference>
<dbReference type="GO" id="GO:0016627">
    <property type="term" value="F:oxidoreductase activity, acting on the CH-CH group of donors"/>
    <property type="evidence" value="ECO:0007669"/>
    <property type="project" value="TreeGrafter"/>
</dbReference>
<dbReference type="SUPFAM" id="SSF50475">
    <property type="entry name" value="FMN-binding split barrel"/>
    <property type="match status" value="1"/>
</dbReference>
<name>A0AAC9LDQ3_9PSEU</name>
<evidence type="ECO:0000259" key="2">
    <source>
        <dbReference type="Pfam" id="PF01243"/>
    </source>
</evidence>
<sequence>MSVFTDREIAYLRNRSLGRFATVGADGRPSVRPVGVLYDPDADGLVIGGVTGSAMALSKKFRDVVANPAAAFVVDDLAAMDPWTPRGIEIRGRAETSEEGGAEVGLRLAASFPFDDAWILIRPRRVLSWGIDGDSYDLAARTVA</sequence>
<accession>A0AAC9LDQ3</accession>
<dbReference type="AlphaFoldDB" id="A0AAC9LDQ3"/>
<dbReference type="PANTHER" id="PTHR35176">
    <property type="entry name" value="HEME OXYGENASE HI_0854-RELATED"/>
    <property type="match status" value="1"/>
</dbReference>
<keyword evidence="1" id="KW-0560">Oxidoreductase</keyword>
<dbReference type="Proteomes" id="UP000185511">
    <property type="component" value="Chromosome"/>
</dbReference>
<dbReference type="PANTHER" id="PTHR35176:SF6">
    <property type="entry name" value="HEME OXYGENASE HI_0854-RELATED"/>
    <property type="match status" value="1"/>
</dbReference>
<proteinExistence type="predicted"/>
<dbReference type="Gene3D" id="2.30.110.10">
    <property type="entry name" value="Electron Transport, Fmn-binding Protein, Chain A"/>
    <property type="match status" value="1"/>
</dbReference>
<dbReference type="NCBIfam" id="TIGR04023">
    <property type="entry name" value="PPOX_MSMEG_5819"/>
    <property type="match status" value="1"/>
</dbReference>
<dbReference type="InterPro" id="IPR012349">
    <property type="entry name" value="Split_barrel_FMN-bd"/>
</dbReference>
<keyword evidence="4" id="KW-1185">Reference proteome</keyword>
<evidence type="ECO:0000256" key="1">
    <source>
        <dbReference type="ARBA" id="ARBA00023002"/>
    </source>
</evidence>
<feature type="domain" description="Pyridoxamine 5'-phosphate oxidase N-terminal" evidence="2">
    <location>
        <begin position="10"/>
        <end position="106"/>
    </location>
</feature>
<evidence type="ECO:0000313" key="4">
    <source>
        <dbReference type="Proteomes" id="UP000185511"/>
    </source>
</evidence>
<reference evidence="4" key="1">
    <citation type="submission" date="2016-06" db="EMBL/GenBank/DDBJ databases">
        <title>Complete genome sequence of Actinoalloteichus fjordicus DSM 46855 (=ADI127-17), type strain of the new species Actinoalloteichus fjordicus.</title>
        <authorList>
            <person name="Ruckert C."/>
            <person name="Nouioui I."/>
            <person name="Willmese J."/>
            <person name="van Wezel G."/>
            <person name="Klenk H.-P."/>
            <person name="Kalinowski J."/>
            <person name="Zotchev S.B."/>
        </authorList>
    </citation>
    <scope>NUCLEOTIDE SEQUENCE [LARGE SCALE GENOMIC DNA]</scope>
    <source>
        <strain evidence="4">ADI127-7</strain>
    </source>
</reference>